<name>A0A0K1LLS3_9CAUD</name>
<dbReference type="EMBL" id="KR935214">
    <property type="protein sequence ID" value="AKU43125.1"/>
    <property type="molecule type" value="Genomic_DNA"/>
</dbReference>
<sequence>MPTGSKFSRTKSVSDRPLRTPPHVPIGALRAVADVTLEELAVGIGQIWEEEGRSDAKPPSRGTLSAIESGRRGASPELLAAIEKFFHLDPGTITTAYRPRPRARFAA</sequence>
<protein>
    <submittedName>
        <fullName evidence="3">Cro protein</fullName>
    </submittedName>
</protein>
<evidence type="ECO:0000313" key="3">
    <source>
        <dbReference type="EMBL" id="AKU43125.1"/>
    </source>
</evidence>
<feature type="region of interest" description="Disordered" evidence="1">
    <location>
        <begin position="1"/>
        <end position="21"/>
    </location>
</feature>
<accession>A0A0K1LLS3</accession>
<dbReference type="SUPFAM" id="SSF47413">
    <property type="entry name" value="lambda repressor-like DNA-binding domains"/>
    <property type="match status" value="1"/>
</dbReference>
<dbReference type="InterPro" id="IPR010982">
    <property type="entry name" value="Lambda_DNA-bd_dom_sf"/>
</dbReference>
<dbReference type="GO" id="GO:0003677">
    <property type="term" value="F:DNA binding"/>
    <property type="evidence" value="ECO:0007669"/>
    <property type="project" value="InterPro"/>
</dbReference>
<dbReference type="RefSeq" id="YP_009198151.1">
    <property type="nucleotide sequence ID" value="NC_028792.1"/>
</dbReference>
<gene>
    <name evidence="3" type="ORF">SEA_KIMBERLIUM_47</name>
</gene>
<dbReference type="Gene3D" id="1.10.260.40">
    <property type="entry name" value="lambda repressor-like DNA-binding domains"/>
    <property type="match status" value="1"/>
</dbReference>
<reference evidence="3 4" key="1">
    <citation type="submission" date="2015-05" db="EMBL/GenBank/DDBJ databases">
        <authorList>
            <person name="Richman A.P."/>
            <person name="Katsanos I.J."/>
            <person name="Rivera S.N."/>
            <person name="DeCurzio J.M."/>
            <person name="Murray A.V."/>
            <person name="Krukonis G.P."/>
            <person name="Delesalle V.A."/>
            <person name="Bradley K.W."/>
            <person name="Asai D.J."/>
            <person name="Bowman C.A."/>
            <person name="Russell D.A."/>
            <person name="Pope W.H."/>
            <person name="Jacobs-Sera D."/>
            <person name="Hendrix R.W."/>
            <person name="Hatfull G.F."/>
        </authorList>
    </citation>
    <scope>NUCLEOTIDE SEQUENCE [LARGE SCALE GENOMIC DNA]</scope>
</reference>
<feature type="region of interest" description="Disordered" evidence="1">
    <location>
        <begin position="51"/>
        <end position="70"/>
    </location>
</feature>
<feature type="compositionally biased region" description="Polar residues" evidence="1">
    <location>
        <begin position="1"/>
        <end position="11"/>
    </location>
</feature>
<dbReference type="Proteomes" id="UP000201966">
    <property type="component" value="Segment"/>
</dbReference>
<dbReference type="PROSITE" id="PS50943">
    <property type="entry name" value="HTH_CROC1"/>
    <property type="match status" value="1"/>
</dbReference>
<proteinExistence type="predicted"/>
<keyword evidence="4" id="KW-1185">Reference proteome</keyword>
<dbReference type="GeneID" id="26625296"/>
<dbReference type="KEGG" id="vg:26625296"/>
<feature type="domain" description="HTH cro/C1-type" evidence="2">
    <location>
        <begin position="60"/>
        <end position="93"/>
    </location>
</feature>
<dbReference type="InterPro" id="IPR001387">
    <property type="entry name" value="Cro/C1-type_HTH"/>
</dbReference>
<evidence type="ECO:0000259" key="2">
    <source>
        <dbReference type="PROSITE" id="PS50943"/>
    </source>
</evidence>
<dbReference type="CDD" id="cd00093">
    <property type="entry name" value="HTH_XRE"/>
    <property type="match status" value="1"/>
</dbReference>
<evidence type="ECO:0000256" key="1">
    <source>
        <dbReference type="SAM" id="MobiDB-lite"/>
    </source>
</evidence>
<organism evidence="3 4">
    <name type="scientific">Mycobacterium phage Kimberlium</name>
    <dbReference type="NCBI Taxonomy" id="1662284"/>
    <lineage>
        <taxon>Viruses</taxon>
        <taxon>Duplodnaviria</taxon>
        <taxon>Heunggongvirae</taxon>
        <taxon>Uroviricota</taxon>
        <taxon>Caudoviricetes</taxon>
        <taxon>Gracegardnervirinae</taxon>
        <taxon>Cheoctovirus</taxon>
        <taxon>Cheoctovirus kimberlium</taxon>
    </lineage>
</organism>
<dbReference type="OrthoDB" id="18460at10239"/>
<evidence type="ECO:0000313" key="4">
    <source>
        <dbReference type="Proteomes" id="UP000201966"/>
    </source>
</evidence>